<sequence>MTQSPYEQYSNVLLSDNYGTARILQSYVLYQFRSGQFPFDINQHLGGFDTRHLGIYNELKQWYWENGPGPGFYEIVDVIIAKRNAAALDCVCELAKLRSMDPDSYPSEDGQTPAEAYKSALHLCEVYRKEWGAKGFPLE</sequence>
<protein>
    <submittedName>
        <fullName evidence="1">Uncharacterized protein</fullName>
    </submittedName>
</protein>
<proteinExistence type="predicted"/>
<evidence type="ECO:0000313" key="2">
    <source>
        <dbReference type="Proteomes" id="UP000249493"/>
    </source>
</evidence>
<dbReference type="Proteomes" id="UP000249493">
    <property type="component" value="Unassembled WGS sequence"/>
</dbReference>
<organism evidence="1 2">
    <name type="scientific">Pseudomonas fluorescens</name>
    <dbReference type="NCBI Taxonomy" id="294"/>
    <lineage>
        <taxon>Bacteria</taxon>
        <taxon>Pseudomonadati</taxon>
        <taxon>Pseudomonadota</taxon>
        <taxon>Gammaproteobacteria</taxon>
        <taxon>Pseudomonadales</taxon>
        <taxon>Pseudomonadaceae</taxon>
        <taxon>Pseudomonas</taxon>
    </lineage>
</organism>
<gene>
    <name evidence="1" type="ORF">DOZ80_03060</name>
</gene>
<reference evidence="1 2" key="1">
    <citation type="submission" date="2018-06" db="EMBL/GenBank/DDBJ databases">
        <authorList>
            <person name="Zhirakovskaya E."/>
        </authorList>
    </citation>
    <scope>NUCLEOTIDE SEQUENCE [LARGE SCALE GENOMIC DNA]</scope>
    <source>
        <strain evidence="1 2">LY3</strain>
    </source>
</reference>
<dbReference type="RefSeq" id="WP_111280157.1">
    <property type="nucleotide sequence ID" value="NZ_QLIN01000001.1"/>
</dbReference>
<accession>A0A327NEH8</accession>
<comment type="caution">
    <text evidence="1">The sequence shown here is derived from an EMBL/GenBank/DDBJ whole genome shotgun (WGS) entry which is preliminary data.</text>
</comment>
<dbReference type="EMBL" id="QLIN01000001">
    <property type="protein sequence ID" value="RAI72534.1"/>
    <property type="molecule type" value="Genomic_DNA"/>
</dbReference>
<dbReference type="AlphaFoldDB" id="A0A327NEH8"/>
<evidence type="ECO:0000313" key="1">
    <source>
        <dbReference type="EMBL" id="RAI72534.1"/>
    </source>
</evidence>
<name>A0A327NEH8_PSEFL</name>